<organism evidence="1 2">
    <name type="scientific">Brachionus plicatilis</name>
    <name type="common">Marine rotifer</name>
    <name type="synonym">Brachionus muelleri</name>
    <dbReference type="NCBI Taxonomy" id="10195"/>
    <lineage>
        <taxon>Eukaryota</taxon>
        <taxon>Metazoa</taxon>
        <taxon>Spiralia</taxon>
        <taxon>Gnathifera</taxon>
        <taxon>Rotifera</taxon>
        <taxon>Eurotatoria</taxon>
        <taxon>Monogononta</taxon>
        <taxon>Pseudotrocha</taxon>
        <taxon>Ploima</taxon>
        <taxon>Brachionidae</taxon>
        <taxon>Brachionus</taxon>
    </lineage>
</organism>
<dbReference type="Proteomes" id="UP000276133">
    <property type="component" value="Unassembled WGS sequence"/>
</dbReference>
<reference evidence="1 2" key="1">
    <citation type="journal article" date="2018" name="Sci. Rep.">
        <title>Genomic signatures of local adaptation to the degree of environmental predictability in rotifers.</title>
        <authorList>
            <person name="Franch-Gras L."/>
            <person name="Hahn C."/>
            <person name="Garcia-Roger E.M."/>
            <person name="Carmona M.J."/>
            <person name="Serra M."/>
            <person name="Gomez A."/>
        </authorList>
    </citation>
    <scope>NUCLEOTIDE SEQUENCE [LARGE SCALE GENOMIC DNA]</scope>
    <source>
        <strain evidence="1">HYR1</strain>
    </source>
</reference>
<proteinExistence type="predicted"/>
<name>A0A3M7SJ67_BRAPC</name>
<evidence type="ECO:0000313" key="2">
    <source>
        <dbReference type="Proteomes" id="UP000276133"/>
    </source>
</evidence>
<dbReference type="EMBL" id="REGN01001284">
    <property type="protein sequence ID" value="RNA35801.1"/>
    <property type="molecule type" value="Genomic_DNA"/>
</dbReference>
<accession>A0A3M7SJ67</accession>
<keyword evidence="2" id="KW-1185">Reference proteome</keyword>
<comment type="caution">
    <text evidence="1">The sequence shown here is derived from an EMBL/GenBank/DDBJ whole genome shotgun (WGS) entry which is preliminary data.</text>
</comment>
<dbReference type="AlphaFoldDB" id="A0A3M7SJ67"/>
<gene>
    <name evidence="1" type="ORF">BpHYR1_001890</name>
</gene>
<sequence length="125" mass="15159">MRVCGRFTLTLINLMRLMQPRMDNFCSQSLKPISFLLFRNRLELTFPACFDYRVTYSVVLRSSKDNYLYLKILIEINIMQNSSFIYIKYLNKYMKIHLHCINIFEFNTFQHKNNKTIAYIYDNIL</sequence>
<evidence type="ECO:0000313" key="1">
    <source>
        <dbReference type="EMBL" id="RNA35801.1"/>
    </source>
</evidence>
<protein>
    <submittedName>
        <fullName evidence="1">Uncharacterized protein</fullName>
    </submittedName>
</protein>